<accession>A0AAV5UBX9</accession>
<feature type="non-terminal residue" evidence="1">
    <location>
        <position position="1"/>
    </location>
</feature>
<organism evidence="1 2">
    <name type="scientific">Pristionchus entomophagus</name>
    <dbReference type="NCBI Taxonomy" id="358040"/>
    <lineage>
        <taxon>Eukaryota</taxon>
        <taxon>Metazoa</taxon>
        <taxon>Ecdysozoa</taxon>
        <taxon>Nematoda</taxon>
        <taxon>Chromadorea</taxon>
        <taxon>Rhabditida</taxon>
        <taxon>Rhabditina</taxon>
        <taxon>Diplogasteromorpha</taxon>
        <taxon>Diplogasteroidea</taxon>
        <taxon>Neodiplogasteridae</taxon>
        <taxon>Pristionchus</taxon>
    </lineage>
</organism>
<protein>
    <submittedName>
        <fullName evidence="1">Uncharacterized protein</fullName>
    </submittedName>
</protein>
<comment type="caution">
    <text evidence="1">The sequence shown here is derived from an EMBL/GenBank/DDBJ whole genome shotgun (WGS) entry which is preliminary data.</text>
</comment>
<gene>
    <name evidence="1" type="ORF">PENTCL1PPCAC_26211</name>
</gene>
<sequence length="131" mass="14562">HSLCITHPSCANFSLLTLSDWICPRPLRTTTNNHRASIIPMRDMHIRRVSIPLPMDNTIDSTRTNLKSFTWNGNLLHNRMDVAIMDVSMLFSCYSAVAASERCSATPRVSVSTFPAPSDCPPSEEDNLAIS</sequence>
<reference evidence="1" key="1">
    <citation type="submission" date="2023-10" db="EMBL/GenBank/DDBJ databases">
        <title>Genome assembly of Pristionchus species.</title>
        <authorList>
            <person name="Yoshida K."/>
            <person name="Sommer R.J."/>
        </authorList>
    </citation>
    <scope>NUCLEOTIDE SEQUENCE</scope>
    <source>
        <strain evidence="1">RS0144</strain>
    </source>
</reference>
<dbReference type="EMBL" id="BTSX01000006">
    <property type="protein sequence ID" value="GMT04037.1"/>
    <property type="molecule type" value="Genomic_DNA"/>
</dbReference>
<dbReference type="AlphaFoldDB" id="A0AAV5UBX9"/>
<name>A0AAV5UBX9_9BILA</name>
<dbReference type="Proteomes" id="UP001432027">
    <property type="component" value="Unassembled WGS sequence"/>
</dbReference>
<evidence type="ECO:0000313" key="2">
    <source>
        <dbReference type="Proteomes" id="UP001432027"/>
    </source>
</evidence>
<keyword evidence="2" id="KW-1185">Reference proteome</keyword>
<evidence type="ECO:0000313" key="1">
    <source>
        <dbReference type="EMBL" id="GMT04037.1"/>
    </source>
</evidence>
<proteinExistence type="predicted"/>